<keyword evidence="2" id="KW-1185">Reference proteome</keyword>
<dbReference type="EMBL" id="KZ503177">
    <property type="protein sequence ID" value="PKU67602.1"/>
    <property type="molecule type" value="Genomic_DNA"/>
</dbReference>
<evidence type="ECO:0000313" key="1">
    <source>
        <dbReference type="EMBL" id="PKU67602.1"/>
    </source>
</evidence>
<name>A0A2I0VW20_9ASPA</name>
<evidence type="ECO:0000313" key="2">
    <source>
        <dbReference type="Proteomes" id="UP000233837"/>
    </source>
</evidence>
<reference evidence="1 2" key="1">
    <citation type="journal article" date="2016" name="Sci. Rep.">
        <title>The Dendrobium catenatum Lindl. genome sequence provides insights into polysaccharide synthase, floral development and adaptive evolution.</title>
        <authorList>
            <person name="Zhang G.Q."/>
            <person name="Xu Q."/>
            <person name="Bian C."/>
            <person name="Tsai W.C."/>
            <person name="Yeh C.M."/>
            <person name="Liu K.W."/>
            <person name="Yoshida K."/>
            <person name="Zhang L.S."/>
            <person name="Chang S.B."/>
            <person name="Chen F."/>
            <person name="Shi Y."/>
            <person name="Su Y.Y."/>
            <person name="Zhang Y.Q."/>
            <person name="Chen L.J."/>
            <person name="Yin Y."/>
            <person name="Lin M."/>
            <person name="Huang H."/>
            <person name="Deng H."/>
            <person name="Wang Z.W."/>
            <person name="Zhu S.L."/>
            <person name="Zhao X."/>
            <person name="Deng C."/>
            <person name="Niu S.C."/>
            <person name="Huang J."/>
            <person name="Wang M."/>
            <person name="Liu G.H."/>
            <person name="Yang H.J."/>
            <person name="Xiao X.J."/>
            <person name="Hsiao Y.Y."/>
            <person name="Wu W.L."/>
            <person name="Chen Y.Y."/>
            <person name="Mitsuda N."/>
            <person name="Ohme-Takagi M."/>
            <person name="Luo Y.B."/>
            <person name="Van de Peer Y."/>
            <person name="Liu Z.J."/>
        </authorList>
    </citation>
    <scope>NUCLEOTIDE SEQUENCE [LARGE SCALE GENOMIC DNA]</scope>
    <source>
        <tissue evidence="1">The whole plant</tissue>
    </source>
</reference>
<organism evidence="1 2">
    <name type="scientific">Dendrobium catenatum</name>
    <dbReference type="NCBI Taxonomy" id="906689"/>
    <lineage>
        <taxon>Eukaryota</taxon>
        <taxon>Viridiplantae</taxon>
        <taxon>Streptophyta</taxon>
        <taxon>Embryophyta</taxon>
        <taxon>Tracheophyta</taxon>
        <taxon>Spermatophyta</taxon>
        <taxon>Magnoliopsida</taxon>
        <taxon>Liliopsida</taxon>
        <taxon>Asparagales</taxon>
        <taxon>Orchidaceae</taxon>
        <taxon>Epidendroideae</taxon>
        <taxon>Malaxideae</taxon>
        <taxon>Dendrobiinae</taxon>
        <taxon>Dendrobium</taxon>
    </lineage>
</organism>
<protein>
    <submittedName>
        <fullName evidence="1">Uncharacterized protein</fullName>
    </submittedName>
</protein>
<accession>A0A2I0VW20</accession>
<proteinExistence type="predicted"/>
<dbReference type="AlphaFoldDB" id="A0A2I0VW20"/>
<dbReference type="Proteomes" id="UP000233837">
    <property type="component" value="Unassembled WGS sequence"/>
</dbReference>
<gene>
    <name evidence="1" type="ORF">MA16_Dca025623</name>
</gene>
<reference evidence="1 2" key="2">
    <citation type="journal article" date="2017" name="Nature">
        <title>The Apostasia genome and the evolution of orchids.</title>
        <authorList>
            <person name="Zhang G.Q."/>
            <person name="Liu K.W."/>
            <person name="Li Z."/>
            <person name="Lohaus R."/>
            <person name="Hsiao Y.Y."/>
            <person name="Niu S.C."/>
            <person name="Wang J.Y."/>
            <person name="Lin Y.C."/>
            <person name="Xu Q."/>
            <person name="Chen L.J."/>
            <person name="Yoshida K."/>
            <person name="Fujiwara S."/>
            <person name="Wang Z.W."/>
            <person name="Zhang Y.Q."/>
            <person name="Mitsuda N."/>
            <person name="Wang M."/>
            <person name="Liu G.H."/>
            <person name="Pecoraro L."/>
            <person name="Huang H.X."/>
            <person name="Xiao X.J."/>
            <person name="Lin M."/>
            <person name="Wu X.Y."/>
            <person name="Wu W.L."/>
            <person name="Chen Y.Y."/>
            <person name="Chang S.B."/>
            <person name="Sakamoto S."/>
            <person name="Ohme-Takagi M."/>
            <person name="Yagi M."/>
            <person name="Zeng S.J."/>
            <person name="Shen C.Y."/>
            <person name="Yeh C.M."/>
            <person name="Luo Y.B."/>
            <person name="Tsai W.C."/>
            <person name="Van de Peer Y."/>
            <person name="Liu Z.J."/>
        </authorList>
    </citation>
    <scope>NUCLEOTIDE SEQUENCE [LARGE SCALE GENOMIC DNA]</scope>
    <source>
        <tissue evidence="1">The whole plant</tissue>
    </source>
</reference>
<sequence length="107" mass="11695">MRGGLVKQDGYDVERALTLGVQNRETRERGDQFLRVLHAGSREKEGERVNIKGFCLRPTANEKGRSGWDRDDGVSKVAQGYYCGWVVLACGRGRLEGASGLHACGVG</sequence>